<dbReference type="InterPro" id="IPR013088">
    <property type="entry name" value="Znf_NHR/GATA"/>
</dbReference>
<keyword evidence="6" id="KW-0804">Transcription</keyword>
<sequence>MDDGESNEAPNSKVHDFDLNIPYVEDFDVNPENETSSPNTKQLKYGCEQKMKVEDAIAEVQHAAKVETAEGAISEVETQHIASVSLATPSASQGRCRRRYRRRHHHGGEAKQSSDPARFCTNFICRTRKTPMWRKGPLGPKTLCNACGLQYIKTVKSRGSDLPATVPVEGDASTVHDDDDDGGGASHGPVPVPPETVEVENL</sequence>
<feature type="region of interest" description="Disordered" evidence="8">
    <location>
        <begin position="158"/>
        <end position="202"/>
    </location>
</feature>
<evidence type="ECO:0000256" key="8">
    <source>
        <dbReference type="SAM" id="MobiDB-lite"/>
    </source>
</evidence>
<dbReference type="PANTHER" id="PTHR47255:SF4">
    <property type="entry name" value="GATA ZINC FINGER DOMAIN-CONTAINING PROTEIN 12"/>
    <property type="match status" value="1"/>
</dbReference>
<evidence type="ECO:0000313" key="10">
    <source>
        <dbReference type="EMBL" id="CAJ1963672.1"/>
    </source>
</evidence>
<reference evidence="10" key="1">
    <citation type="submission" date="2023-10" db="EMBL/GenBank/DDBJ databases">
        <authorList>
            <person name="Domelevo Entfellner J.-B."/>
        </authorList>
    </citation>
    <scope>NUCLEOTIDE SEQUENCE</scope>
</reference>
<keyword evidence="1" id="KW-0479">Metal-binding</keyword>
<feature type="domain" description="GATA-type" evidence="9">
    <location>
        <begin position="125"/>
        <end position="151"/>
    </location>
</feature>
<evidence type="ECO:0000256" key="2">
    <source>
        <dbReference type="ARBA" id="ARBA00022771"/>
    </source>
</evidence>
<evidence type="ECO:0000256" key="4">
    <source>
        <dbReference type="ARBA" id="ARBA00023015"/>
    </source>
</evidence>
<dbReference type="Proteomes" id="UP001189624">
    <property type="component" value="Chromosome 6"/>
</dbReference>
<dbReference type="InterPro" id="IPR000679">
    <property type="entry name" value="Znf_GATA"/>
</dbReference>
<evidence type="ECO:0000256" key="5">
    <source>
        <dbReference type="ARBA" id="ARBA00023125"/>
    </source>
</evidence>
<dbReference type="PROSITE" id="PS50114">
    <property type="entry name" value="GATA_ZN_FINGER_2"/>
    <property type="match status" value="1"/>
</dbReference>
<dbReference type="Gene3D" id="3.30.50.10">
    <property type="entry name" value="Erythroid Transcription Factor GATA-1, subunit A"/>
    <property type="match status" value="1"/>
</dbReference>
<keyword evidence="11" id="KW-1185">Reference proteome</keyword>
<dbReference type="PANTHER" id="PTHR47255">
    <property type="entry name" value="GATA TRANSCRIPTION FACTOR 22-RELATED"/>
    <property type="match status" value="1"/>
</dbReference>
<dbReference type="InterPro" id="IPR052138">
    <property type="entry name" value="GATA_ZnFinger_Domain"/>
</dbReference>
<dbReference type="Pfam" id="PF00320">
    <property type="entry name" value="GATA"/>
    <property type="match status" value="1"/>
</dbReference>
<evidence type="ECO:0000256" key="7">
    <source>
        <dbReference type="PROSITE-ProRule" id="PRU00094"/>
    </source>
</evidence>
<protein>
    <recommendedName>
        <fullName evidence="9">GATA-type domain-containing protein</fullName>
    </recommendedName>
</protein>
<dbReference type="CDD" id="cd00202">
    <property type="entry name" value="ZnF_GATA"/>
    <property type="match status" value="1"/>
</dbReference>
<evidence type="ECO:0000256" key="6">
    <source>
        <dbReference type="ARBA" id="ARBA00023163"/>
    </source>
</evidence>
<name>A0AA86VH45_9FABA</name>
<dbReference type="GO" id="GO:0043565">
    <property type="term" value="F:sequence-specific DNA binding"/>
    <property type="evidence" value="ECO:0007669"/>
    <property type="project" value="InterPro"/>
</dbReference>
<dbReference type="Gramene" id="rna-AYBTSS11_LOCUS19902">
    <property type="protein sequence ID" value="CAJ1963672.1"/>
    <property type="gene ID" value="gene-AYBTSS11_LOCUS19902"/>
</dbReference>
<gene>
    <name evidence="10" type="ORF">AYBTSS11_LOCUS19902</name>
</gene>
<keyword evidence="4" id="KW-0805">Transcription regulation</keyword>
<accession>A0AA86VH45</accession>
<evidence type="ECO:0000256" key="1">
    <source>
        <dbReference type="ARBA" id="ARBA00022723"/>
    </source>
</evidence>
<dbReference type="AlphaFoldDB" id="A0AA86VH45"/>
<proteinExistence type="predicted"/>
<organism evidence="10 11">
    <name type="scientific">Sphenostylis stenocarpa</name>
    <dbReference type="NCBI Taxonomy" id="92480"/>
    <lineage>
        <taxon>Eukaryota</taxon>
        <taxon>Viridiplantae</taxon>
        <taxon>Streptophyta</taxon>
        <taxon>Embryophyta</taxon>
        <taxon>Tracheophyta</taxon>
        <taxon>Spermatophyta</taxon>
        <taxon>Magnoliopsida</taxon>
        <taxon>eudicotyledons</taxon>
        <taxon>Gunneridae</taxon>
        <taxon>Pentapetalae</taxon>
        <taxon>rosids</taxon>
        <taxon>fabids</taxon>
        <taxon>Fabales</taxon>
        <taxon>Fabaceae</taxon>
        <taxon>Papilionoideae</taxon>
        <taxon>50 kb inversion clade</taxon>
        <taxon>NPAAA clade</taxon>
        <taxon>indigoferoid/millettioid clade</taxon>
        <taxon>Phaseoleae</taxon>
        <taxon>Sphenostylis</taxon>
    </lineage>
</organism>
<dbReference type="SUPFAM" id="SSF57716">
    <property type="entry name" value="Glucocorticoid receptor-like (DNA-binding domain)"/>
    <property type="match status" value="1"/>
</dbReference>
<keyword evidence="5" id="KW-0238">DNA-binding</keyword>
<keyword evidence="3" id="KW-0862">Zinc</keyword>
<feature type="region of interest" description="Disordered" evidence="8">
    <location>
        <begin position="1"/>
        <end position="42"/>
    </location>
</feature>
<dbReference type="EMBL" id="OY731403">
    <property type="protein sequence ID" value="CAJ1963672.1"/>
    <property type="molecule type" value="Genomic_DNA"/>
</dbReference>
<feature type="compositionally biased region" description="Polar residues" evidence="8">
    <location>
        <begin position="32"/>
        <end position="42"/>
    </location>
</feature>
<evidence type="ECO:0000313" key="11">
    <source>
        <dbReference type="Proteomes" id="UP001189624"/>
    </source>
</evidence>
<evidence type="ECO:0000259" key="9">
    <source>
        <dbReference type="PROSITE" id="PS50114"/>
    </source>
</evidence>
<dbReference type="GO" id="GO:0008270">
    <property type="term" value="F:zinc ion binding"/>
    <property type="evidence" value="ECO:0007669"/>
    <property type="project" value="UniProtKB-KW"/>
</dbReference>
<dbReference type="SMART" id="SM00401">
    <property type="entry name" value="ZnF_GATA"/>
    <property type="match status" value="1"/>
</dbReference>
<evidence type="ECO:0000256" key="3">
    <source>
        <dbReference type="ARBA" id="ARBA00022833"/>
    </source>
</evidence>
<keyword evidence="2 7" id="KW-0863">Zinc-finger</keyword>
<dbReference type="GO" id="GO:0006355">
    <property type="term" value="P:regulation of DNA-templated transcription"/>
    <property type="evidence" value="ECO:0007669"/>
    <property type="project" value="InterPro"/>
</dbReference>